<reference evidence="1 2" key="2">
    <citation type="journal article" date="2005" name="Science">
        <title>The genome of the African trypanosome Trypanosoma brucei.</title>
        <authorList>
            <person name="Berriman M."/>
            <person name="Ghedin E."/>
            <person name="Hertz-Fowler C."/>
            <person name="Blandin G."/>
            <person name="Renauld H."/>
            <person name="Bartholomeu D.C."/>
            <person name="Lennard N.J."/>
            <person name="Caler E."/>
            <person name="Hamlin N.E."/>
            <person name="Haas B."/>
            <person name="Bohme U."/>
            <person name="Hannick L."/>
            <person name="Aslett M.A."/>
            <person name="Shallom J."/>
            <person name="Marcello L."/>
            <person name="Hou L."/>
            <person name="Wickstead B."/>
            <person name="Alsmark U.C."/>
            <person name="Arrowsmith C."/>
            <person name="Atkin R.J."/>
            <person name="Barron A.J."/>
            <person name="Bringaud F."/>
            <person name="Brooks K."/>
            <person name="Carrington M."/>
            <person name="Cherevach I."/>
            <person name="Chillingworth T.J."/>
            <person name="Churcher C."/>
            <person name="Clark L.N."/>
            <person name="Corton C.H."/>
            <person name="Cronin A."/>
            <person name="Davies R.M."/>
            <person name="Doggett J."/>
            <person name="Djikeng A."/>
            <person name="Feldblyum T."/>
            <person name="Field M.C."/>
            <person name="Fraser A."/>
            <person name="Goodhead I."/>
            <person name="Hance Z."/>
            <person name="Harper D."/>
            <person name="Harris B.R."/>
            <person name="Hauser H."/>
            <person name="Hostetler J."/>
            <person name="Ivens A."/>
            <person name="Jagels K."/>
            <person name="Johnson D."/>
            <person name="Johnson J."/>
            <person name="Jones K."/>
            <person name="Kerhornou A.X."/>
            <person name="Koo H."/>
            <person name="Larke N."/>
            <person name="Landfear S."/>
            <person name="Larkin C."/>
            <person name="Leech V."/>
            <person name="Line A."/>
            <person name="Lord A."/>
            <person name="Macleod A."/>
            <person name="Mooney P.J."/>
            <person name="Moule S."/>
            <person name="Martin D.M."/>
            <person name="Morgan G.W."/>
            <person name="Mungall K."/>
            <person name="Norbertczak H."/>
            <person name="Ormond D."/>
            <person name="Pai G."/>
            <person name="Peacock C.S."/>
            <person name="Peterson J."/>
            <person name="Quail M.A."/>
            <person name="Rabbinowitsch E."/>
            <person name="Rajandream M.A."/>
            <person name="Reitter C."/>
            <person name="Salzberg S.L."/>
            <person name="Sanders M."/>
            <person name="Schobel S."/>
            <person name="Sharp S."/>
            <person name="Simmonds M."/>
            <person name="Simpson A.J."/>
            <person name="Tallon L."/>
            <person name="Turner C.M."/>
            <person name="Tait A."/>
            <person name="Tivey A.R."/>
            <person name="Van Aken S."/>
            <person name="Walker D."/>
            <person name="Wanless D."/>
            <person name="Wang S."/>
            <person name="White B."/>
            <person name="White O."/>
            <person name="Whitehead S."/>
            <person name="Woodward J."/>
            <person name="Wortman J."/>
            <person name="Adams M.D."/>
            <person name="Embley T.M."/>
            <person name="Gull K."/>
            <person name="Ullu E."/>
            <person name="Barry J.D."/>
            <person name="Fairlamb A.H."/>
            <person name="Opperdoes F."/>
            <person name="Barrell B.G."/>
            <person name="Donelson J.E."/>
            <person name="Hall N."/>
            <person name="Fraser C.M."/>
            <person name="Melville S.E."/>
            <person name="El-Sayed N.M."/>
        </authorList>
    </citation>
    <scope>NUCLEOTIDE SEQUENCE [LARGE SCALE GENOMIC DNA]</scope>
    <source>
        <strain evidence="1 2">927/4 GUTat10.1</strain>
    </source>
</reference>
<accession>Q38FJ0</accession>
<dbReference type="EMBL" id="CM000207">
    <property type="protein sequence ID" value="EAN76430.1"/>
    <property type="molecule type" value="Genomic_DNA"/>
</dbReference>
<reference evidence="1 2" key="1">
    <citation type="journal article" date="2005" name="Science">
        <title>Comparative genomics of trypanosomatid parasitic protozoa.</title>
        <authorList>
            <person name="El-Sayed N.M."/>
            <person name="Myler P.J."/>
            <person name="Blandin G."/>
            <person name="Berriman M."/>
            <person name="Crabtree J."/>
            <person name="Aggarwal G."/>
            <person name="Caler E."/>
            <person name="Renauld H."/>
            <person name="Worthey E.A."/>
            <person name="Hertz-Fowler C."/>
            <person name="Ghedin E."/>
            <person name="Peacock C."/>
            <person name="Bartholomeu D.C."/>
            <person name="Haas B.J."/>
            <person name="Tran A.N."/>
            <person name="Wortman J.R."/>
            <person name="Alsmark U.C."/>
            <person name="Angiuoli S."/>
            <person name="Anupama A."/>
            <person name="Badger J."/>
            <person name="Bringaud F."/>
            <person name="Cadag E."/>
            <person name="Carlton J.M."/>
            <person name="Cerqueira G.C."/>
            <person name="Creasy T."/>
            <person name="Delcher A.L."/>
            <person name="Djikeng A."/>
            <person name="Embley T.M."/>
            <person name="Hauser C."/>
            <person name="Ivens A.C."/>
            <person name="Kummerfeld S.K."/>
            <person name="Pereira-Leal J.B."/>
            <person name="Nilsson D."/>
            <person name="Peterson J."/>
            <person name="Salzberg S.L."/>
            <person name="Shallom J."/>
            <person name="Silva J.C."/>
            <person name="Sundaram J."/>
            <person name="Westenberger S."/>
            <person name="White O."/>
            <person name="Melville S.E."/>
            <person name="Donelson J.E."/>
            <person name="Andersson B."/>
            <person name="Stuart K.D."/>
            <person name="Hall N."/>
        </authorList>
    </citation>
    <scope>NUCLEOTIDE SEQUENCE [LARGE SCALE GENOMIC DNA]</scope>
    <source>
        <strain evidence="1 2">927/4 GUTat10.1</strain>
    </source>
</reference>
<dbReference type="PaxDb" id="5691-EAN76430"/>
<protein>
    <submittedName>
        <fullName evidence="1">Uncharacterized protein</fullName>
    </submittedName>
</protein>
<dbReference type="Proteomes" id="UP000008524">
    <property type="component" value="Chromosome 9"/>
</dbReference>
<sequence>MEQNFTAFRGGERVCVCVLATSHPTDEGSFLACVHWQQLWDLCSFCFVQTLVF</sequence>
<organism evidence="1 2">
    <name type="scientific">Trypanosoma brucei brucei (strain 927/4 GUTat10.1)</name>
    <dbReference type="NCBI Taxonomy" id="185431"/>
    <lineage>
        <taxon>Eukaryota</taxon>
        <taxon>Discoba</taxon>
        <taxon>Euglenozoa</taxon>
        <taxon>Kinetoplastea</taxon>
        <taxon>Metakinetoplastina</taxon>
        <taxon>Trypanosomatida</taxon>
        <taxon>Trypanosomatidae</taxon>
        <taxon>Trypanosoma</taxon>
    </lineage>
</organism>
<proteinExistence type="predicted"/>
<gene>
    <name evidence="1" type="ORF">Tb09.160.2030</name>
</gene>
<name>Q38FJ0_TRYB2</name>
<dbReference type="InParanoid" id="Q38FJ0"/>
<dbReference type="GeneID" id="3659940"/>
<dbReference type="AlphaFoldDB" id="Q38FJ0"/>
<evidence type="ECO:0000313" key="2">
    <source>
        <dbReference type="Proteomes" id="UP000008524"/>
    </source>
</evidence>
<dbReference type="RefSeq" id="XP_803642.1">
    <property type="nucleotide sequence ID" value="XM_798549.1"/>
</dbReference>
<dbReference type="KEGG" id="tbr:Tb09.160.2030"/>
<keyword evidence="2" id="KW-1185">Reference proteome</keyword>
<evidence type="ECO:0000313" key="1">
    <source>
        <dbReference type="EMBL" id="EAN76430.1"/>
    </source>
</evidence>